<dbReference type="InterPro" id="IPR000891">
    <property type="entry name" value="PYR_CT"/>
</dbReference>
<evidence type="ECO:0000256" key="8">
    <source>
        <dbReference type="NCBIfam" id="TIGR00977"/>
    </source>
</evidence>
<dbReference type="GO" id="GO:0009097">
    <property type="term" value="P:isoleucine biosynthetic process"/>
    <property type="evidence" value="ECO:0007669"/>
    <property type="project" value="UniProtKB-UniRule"/>
</dbReference>
<dbReference type="NCBIfam" id="TIGR00977">
    <property type="entry name" value="citramal_synth"/>
    <property type="match status" value="1"/>
</dbReference>
<keyword evidence="12" id="KW-1185">Reference proteome</keyword>
<evidence type="ECO:0000256" key="3">
    <source>
        <dbReference type="ARBA" id="ARBA00022605"/>
    </source>
</evidence>
<dbReference type="GO" id="GO:0003852">
    <property type="term" value="F:2-isopropylmalate synthase activity"/>
    <property type="evidence" value="ECO:0007669"/>
    <property type="project" value="InterPro"/>
</dbReference>
<evidence type="ECO:0000313" key="12">
    <source>
        <dbReference type="Proteomes" id="UP000184196"/>
    </source>
</evidence>
<dbReference type="Gene3D" id="3.30.160.270">
    <property type="match status" value="1"/>
</dbReference>
<dbReference type="RefSeq" id="WP_073163714.1">
    <property type="nucleotide sequence ID" value="NZ_FQUW01000011.1"/>
</dbReference>
<dbReference type="EC" id="2.3.3.21" evidence="8"/>
<reference evidence="12" key="1">
    <citation type="submission" date="2016-11" db="EMBL/GenBank/DDBJ databases">
        <authorList>
            <person name="Varghese N."/>
            <person name="Submissions S."/>
        </authorList>
    </citation>
    <scope>NUCLEOTIDE SEQUENCE [LARGE SCALE GENOMIC DNA]</scope>
    <source>
        <strain evidence="12">DSM 11792</strain>
    </source>
</reference>
<dbReference type="SUPFAM" id="SSF51569">
    <property type="entry name" value="Aldolase"/>
    <property type="match status" value="1"/>
</dbReference>
<proteinExistence type="inferred from homology"/>
<dbReference type="PANTHER" id="PTHR43538:SF1">
    <property type="entry name" value="(R)-CITRAMALATE SYNTHASE"/>
    <property type="match status" value="1"/>
</dbReference>
<sequence length="522" mass="57328">MAVVEIYDTTLRDGSQGEGVSFSAEDKVKIALRLDKMGFHFVEGGWPGSNPKDMAFFQRIKNYRLSCARIAAFGSTRKPGVPVQEDANIRCILAAGVSTATIFGKSWDLHVTRALGTTLEENLAMIEDTVGYLKSRGLMVIYDAEHFFDGFKANAEYALATLKAAVRGGADRVVLCDTNGGSLPEEIAAIVKRVRGELPTALGIHCHNDCELAVANSLAAVQAGVTHVQGTINGYGERCGNANLCSIIPNLTFKYGYETIPRSSLAQLTELSRYVSELANLHPNTHQPYVGASAFAHKGGVHVSAILKDPRTYEHIDPALVGNRRRVLVSELSGLSNLLYKLKELNFNLDASQEDTRRFLEEIKELENQGYVFEGAEGSFELLLRRAYHNYRPPFKLESLRVIIELKENSPVYSEAIIKMTVGDEVVHTAAEGNGPVNALDNALRKALEIFYPDIRRMQLTDYKVRVLDEKDGTGAVVRVLIETGDGERSWGTVGVSTNIIEASWQALADSIAYGLLKNNEK</sequence>
<evidence type="ECO:0000313" key="11">
    <source>
        <dbReference type="EMBL" id="SHE90824.1"/>
    </source>
</evidence>
<name>A0A1M4XBB9_9FIRM</name>
<dbReference type="EMBL" id="FQUW01000011">
    <property type="protein sequence ID" value="SHE90824.1"/>
    <property type="molecule type" value="Genomic_DNA"/>
</dbReference>
<evidence type="ECO:0000256" key="2">
    <source>
        <dbReference type="ARBA" id="ARBA00006154"/>
    </source>
</evidence>
<dbReference type="GO" id="GO:0043714">
    <property type="term" value="F:(R)-citramalate synthase activity"/>
    <property type="evidence" value="ECO:0007669"/>
    <property type="project" value="UniProtKB-UniRule"/>
</dbReference>
<keyword evidence="4" id="KW-0412">Isoleucine biosynthesis</keyword>
<keyword evidence="5 9" id="KW-0808">Transferase</keyword>
<dbReference type="InterPro" id="IPR054691">
    <property type="entry name" value="LeuA/HCS_post-cat"/>
</dbReference>
<dbReference type="Gene3D" id="1.10.238.260">
    <property type="match status" value="1"/>
</dbReference>
<dbReference type="PROSITE" id="PS50991">
    <property type="entry name" value="PYR_CT"/>
    <property type="match status" value="1"/>
</dbReference>
<dbReference type="Pfam" id="PF08502">
    <property type="entry name" value="LeuA_dimer"/>
    <property type="match status" value="1"/>
</dbReference>
<dbReference type="InterPro" id="IPR002034">
    <property type="entry name" value="AIPM/Hcit_synth_CS"/>
</dbReference>
<dbReference type="Pfam" id="PF00682">
    <property type="entry name" value="HMGL-like"/>
    <property type="match status" value="1"/>
</dbReference>
<dbReference type="InterPro" id="IPR013709">
    <property type="entry name" value="2-isopropylmalate_synth_dimer"/>
</dbReference>
<dbReference type="OrthoDB" id="9804858at2"/>
<comment type="pathway">
    <text evidence="1">Amino-acid biosynthesis; L-isoleucine biosynthesis; 2-oxobutanoate from pyruvate: step 1/3.</text>
</comment>
<evidence type="ECO:0000256" key="7">
    <source>
        <dbReference type="ARBA" id="ARBA00048263"/>
    </source>
</evidence>
<evidence type="ECO:0000256" key="1">
    <source>
        <dbReference type="ARBA" id="ARBA00004743"/>
    </source>
</evidence>
<evidence type="ECO:0000256" key="5">
    <source>
        <dbReference type="ARBA" id="ARBA00022679"/>
    </source>
</evidence>
<comment type="catalytic activity">
    <reaction evidence="7">
        <text>pyruvate + acetyl-CoA + H2O = (3R)-citramalate + CoA + H(+)</text>
        <dbReference type="Rhea" id="RHEA:19045"/>
        <dbReference type="ChEBI" id="CHEBI:15361"/>
        <dbReference type="ChEBI" id="CHEBI:15377"/>
        <dbReference type="ChEBI" id="CHEBI:15378"/>
        <dbReference type="ChEBI" id="CHEBI:30934"/>
        <dbReference type="ChEBI" id="CHEBI:57287"/>
        <dbReference type="ChEBI" id="CHEBI:57288"/>
        <dbReference type="EC" id="2.3.3.21"/>
    </reaction>
</comment>
<gene>
    <name evidence="11" type="ORF">SAMN02745218_01031</name>
</gene>
<dbReference type="InterPro" id="IPR013785">
    <property type="entry name" value="Aldolase_TIM"/>
</dbReference>
<dbReference type="InterPro" id="IPR005675">
    <property type="entry name" value="Citramal_synthase"/>
</dbReference>
<dbReference type="PANTHER" id="PTHR43538">
    <property type="entry name" value="ALPHA-IPM SYNTHASE/HOMOCITRATE SYNTHASE"/>
    <property type="match status" value="1"/>
</dbReference>
<evidence type="ECO:0000259" key="10">
    <source>
        <dbReference type="PROSITE" id="PS50991"/>
    </source>
</evidence>
<dbReference type="PROSITE" id="PS00815">
    <property type="entry name" value="AIPM_HOMOCIT_SYNTH_1"/>
    <property type="match status" value="1"/>
</dbReference>
<evidence type="ECO:0000256" key="9">
    <source>
        <dbReference type="RuleBase" id="RU003523"/>
    </source>
</evidence>
<evidence type="ECO:0000256" key="4">
    <source>
        <dbReference type="ARBA" id="ARBA00022624"/>
    </source>
</evidence>
<feature type="domain" description="Pyruvate carboxyltransferase" evidence="10">
    <location>
        <begin position="4"/>
        <end position="266"/>
    </location>
</feature>
<dbReference type="CDD" id="cd07941">
    <property type="entry name" value="DRE_TIM_LeuA3"/>
    <property type="match status" value="1"/>
</dbReference>
<dbReference type="Pfam" id="PF22617">
    <property type="entry name" value="HCS_D2"/>
    <property type="match status" value="1"/>
</dbReference>
<keyword evidence="3" id="KW-0028">Amino-acid biosynthesis</keyword>
<comment type="similarity">
    <text evidence="2 9">Belongs to the alpha-IPM synthase/homocitrate synthase family.</text>
</comment>
<protein>
    <recommendedName>
        <fullName evidence="8">Citramalate synthase</fullName>
        <ecNumber evidence="8">2.3.3.21</ecNumber>
    </recommendedName>
</protein>
<dbReference type="Proteomes" id="UP000184196">
    <property type="component" value="Unassembled WGS sequence"/>
</dbReference>
<dbReference type="AlphaFoldDB" id="A0A1M4XBB9"/>
<dbReference type="SMART" id="SM00917">
    <property type="entry name" value="LeuA_dimer"/>
    <property type="match status" value="1"/>
</dbReference>
<dbReference type="InterPro" id="IPR036230">
    <property type="entry name" value="LeuA_allosteric_dom_sf"/>
</dbReference>
<evidence type="ECO:0000256" key="6">
    <source>
        <dbReference type="ARBA" id="ARBA00023304"/>
    </source>
</evidence>
<dbReference type="GO" id="GO:0009098">
    <property type="term" value="P:L-leucine biosynthetic process"/>
    <property type="evidence" value="ECO:0007669"/>
    <property type="project" value="InterPro"/>
</dbReference>
<dbReference type="UniPathway" id="UPA00047">
    <property type="reaction ID" value="UER00066"/>
</dbReference>
<organism evidence="11 12">
    <name type="scientific">Desulfofundulus australicus DSM 11792</name>
    <dbReference type="NCBI Taxonomy" id="1121425"/>
    <lineage>
        <taxon>Bacteria</taxon>
        <taxon>Bacillati</taxon>
        <taxon>Bacillota</taxon>
        <taxon>Clostridia</taxon>
        <taxon>Eubacteriales</taxon>
        <taxon>Peptococcaceae</taxon>
        <taxon>Desulfofundulus</taxon>
    </lineage>
</organism>
<accession>A0A1M4XBB9</accession>
<keyword evidence="6" id="KW-0100">Branched-chain amino acid biosynthesis</keyword>
<dbReference type="SUPFAM" id="SSF110921">
    <property type="entry name" value="2-isopropylmalate synthase LeuA, allosteric (dimerisation) domain"/>
    <property type="match status" value="1"/>
</dbReference>
<dbReference type="Gene3D" id="3.20.20.70">
    <property type="entry name" value="Aldolase class I"/>
    <property type="match status" value="1"/>
</dbReference>